<feature type="non-terminal residue" evidence="1">
    <location>
        <position position="1"/>
    </location>
</feature>
<organism evidence="1">
    <name type="scientific">Homalodisca liturata</name>
    <dbReference type="NCBI Taxonomy" id="320908"/>
    <lineage>
        <taxon>Eukaryota</taxon>
        <taxon>Metazoa</taxon>
        <taxon>Ecdysozoa</taxon>
        <taxon>Arthropoda</taxon>
        <taxon>Hexapoda</taxon>
        <taxon>Insecta</taxon>
        <taxon>Pterygota</taxon>
        <taxon>Neoptera</taxon>
        <taxon>Paraneoptera</taxon>
        <taxon>Hemiptera</taxon>
        <taxon>Auchenorrhyncha</taxon>
        <taxon>Membracoidea</taxon>
        <taxon>Cicadellidae</taxon>
        <taxon>Cicadellinae</taxon>
        <taxon>Proconiini</taxon>
        <taxon>Homalodisca</taxon>
    </lineage>
</organism>
<proteinExistence type="predicted"/>
<protein>
    <submittedName>
        <fullName evidence="1">Uncharacterized protein</fullName>
    </submittedName>
</protein>
<feature type="non-terminal residue" evidence="1">
    <location>
        <position position="141"/>
    </location>
</feature>
<reference evidence="1" key="1">
    <citation type="submission" date="2015-11" db="EMBL/GenBank/DDBJ databases">
        <title>De novo transcriptome assembly of four potential Pierce s Disease insect vectors from Arizona vineyards.</title>
        <authorList>
            <person name="Tassone E.E."/>
        </authorList>
    </citation>
    <scope>NUCLEOTIDE SEQUENCE</scope>
</reference>
<evidence type="ECO:0000313" key="1">
    <source>
        <dbReference type="EMBL" id="JAS91407.1"/>
    </source>
</evidence>
<dbReference type="AlphaFoldDB" id="A0A1B6IWU2"/>
<accession>A0A1B6IWU2</accession>
<dbReference type="EMBL" id="GECU01016299">
    <property type="protein sequence ID" value="JAS91407.1"/>
    <property type="molecule type" value="Transcribed_RNA"/>
</dbReference>
<sequence>VTFSEEEYHQLTETAKQLNLEVNLVHQCYQQNGPEFNLIDERQPASSEVFSKAFNILRAVAQELASRNPSVTFPQLLRSAIEHQFHTALELDPEHIVAVVREFTDCPEPRDTTLNDFKQLVVSSVPEDNVLQFVVPWKNSG</sequence>
<gene>
    <name evidence="1" type="ORF">g.59342</name>
</gene>
<name>A0A1B6IWU2_9HEMI</name>